<protein>
    <submittedName>
        <fullName evidence="1">Uncharacterized protein</fullName>
    </submittedName>
</protein>
<organism evidence="1 2">
    <name type="scientific">Labedaea rhizosphaerae</name>
    <dbReference type="NCBI Taxonomy" id="598644"/>
    <lineage>
        <taxon>Bacteria</taxon>
        <taxon>Bacillati</taxon>
        <taxon>Actinomycetota</taxon>
        <taxon>Actinomycetes</taxon>
        <taxon>Pseudonocardiales</taxon>
        <taxon>Pseudonocardiaceae</taxon>
        <taxon>Labedaea</taxon>
    </lineage>
</organism>
<evidence type="ECO:0000313" key="1">
    <source>
        <dbReference type="EMBL" id="TDQ04265.1"/>
    </source>
</evidence>
<proteinExistence type="predicted"/>
<dbReference type="EMBL" id="SNXZ01000001">
    <property type="protein sequence ID" value="TDQ04265.1"/>
    <property type="molecule type" value="Genomic_DNA"/>
</dbReference>
<dbReference type="Proteomes" id="UP000295444">
    <property type="component" value="Unassembled WGS sequence"/>
</dbReference>
<keyword evidence="2" id="KW-1185">Reference proteome</keyword>
<dbReference type="AlphaFoldDB" id="A0A4V3D036"/>
<evidence type="ECO:0000313" key="2">
    <source>
        <dbReference type="Proteomes" id="UP000295444"/>
    </source>
</evidence>
<sequence>MRMTTQPSTTTDLAIEIDHGQVYIYSVAPWADDPTNDAVLRALTDARRSGRWVGVADGVIDLVVPFQKSFDAPMRVEVWPAEPIADYENWDHVVDVDFDIHNGQLVFEPSGGFKPVRCEPLPSGQYRARVSGRGYTEMLEGGEGLDSYRLQLWPRDRDRPAEVRRSWSGWSKAT</sequence>
<comment type="caution">
    <text evidence="1">The sequence shown here is derived from an EMBL/GenBank/DDBJ whole genome shotgun (WGS) entry which is preliminary data.</text>
</comment>
<name>A0A4V3D036_LABRH</name>
<reference evidence="1 2" key="1">
    <citation type="submission" date="2019-03" db="EMBL/GenBank/DDBJ databases">
        <title>Genomic Encyclopedia of Type Strains, Phase IV (KMG-IV): sequencing the most valuable type-strain genomes for metagenomic binning, comparative biology and taxonomic classification.</title>
        <authorList>
            <person name="Goeker M."/>
        </authorList>
    </citation>
    <scope>NUCLEOTIDE SEQUENCE [LARGE SCALE GENOMIC DNA]</scope>
    <source>
        <strain evidence="1 2">DSM 45361</strain>
    </source>
</reference>
<accession>A0A4V3D036</accession>
<gene>
    <name evidence="1" type="ORF">EV186_101208</name>
</gene>